<keyword evidence="3" id="KW-0732">Signal</keyword>
<keyword evidence="2" id="KW-0472">Membrane</keyword>
<dbReference type="GO" id="GO:0045059">
    <property type="term" value="P:positive thymic T cell selection"/>
    <property type="evidence" value="ECO:0007669"/>
    <property type="project" value="TreeGrafter"/>
</dbReference>
<feature type="transmembrane region" description="Helical" evidence="2">
    <location>
        <begin position="89"/>
        <end position="111"/>
    </location>
</feature>
<evidence type="ECO:0000256" key="2">
    <source>
        <dbReference type="SAM" id="Phobius"/>
    </source>
</evidence>
<accession>A0A5A9MX25</accession>
<dbReference type="InterPro" id="IPR015484">
    <property type="entry name" value="CD3_esu/gsu/dsu"/>
</dbReference>
<keyword evidence="2" id="KW-1133">Transmembrane helix</keyword>
<dbReference type="GO" id="GO:0007166">
    <property type="term" value="P:cell surface receptor signaling pathway"/>
    <property type="evidence" value="ECO:0007669"/>
    <property type="project" value="TreeGrafter"/>
</dbReference>
<dbReference type="EMBL" id="SOYY01000025">
    <property type="protein sequence ID" value="KAA0701619.1"/>
    <property type="molecule type" value="Genomic_DNA"/>
</dbReference>
<keyword evidence="2" id="KW-0812">Transmembrane</keyword>
<feature type="region of interest" description="Disordered" evidence="1">
    <location>
        <begin position="132"/>
        <end position="169"/>
    </location>
</feature>
<proteinExistence type="predicted"/>
<reference evidence="4 5" key="1">
    <citation type="journal article" date="2019" name="Mol. Ecol. Resour.">
        <title>Chromosome-level genome assembly of Triplophysa tibetana, a fish adapted to the harsh high-altitude environment of the Tibetan Plateau.</title>
        <authorList>
            <person name="Yang X."/>
            <person name="Liu H."/>
            <person name="Ma Z."/>
            <person name="Zou Y."/>
            <person name="Zou M."/>
            <person name="Mao Y."/>
            <person name="Li X."/>
            <person name="Wang H."/>
            <person name="Chen T."/>
            <person name="Wang W."/>
            <person name="Yang R."/>
        </authorList>
    </citation>
    <scope>NUCLEOTIDE SEQUENCE [LARGE SCALE GENOMIC DNA]</scope>
    <source>
        <strain evidence="4">TTIB1903HZAU</strain>
        <tissue evidence="4">Muscle</tissue>
    </source>
</reference>
<name>A0A5A9MX25_9TELE</name>
<evidence type="ECO:0000313" key="5">
    <source>
        <dbReference type="Proteomes" id="UP000324632"/>
    </source>
</evidence>
<protein>
    <submittedName>
        <fullName evidence="4">Uncharacterized protein</fullName>
    </submittedName>
</protein>
<dbReference type="GO" id="GO:0009897">
    <property type="term" value="C:external side of plasma membrane"/>
    <property type="evidence" value="ECO:0007669"/>
    <property type="project" value="TreeGrafter"/>
</dbReference>
<feature type="chain" id="PRO_5022785809" evidence="3">
    <location>
        <begin position="19"/>
        <end position="169"/>
    </location>
</feature>
<evidence type="ECO:0000256" key="3">
    <source>
        <dbReference type="SAM" id="SignalP"/>
    </source>
</evidence>
<organism evidence="4 5">
    <name type="scientific">Triplophysa tibetana</name>
    <dbReference type="NCBI Taxonomy" id="1572043"/>
    <lineage>
        <taxon>Eukaryota</taxon>
        <taxon>Metazoa</taxon>
        <taxon>Chordata</taxon>
        <taxon>Craniata</taxon>
        <taxon>Vertebrata</taxon>
        <taxon>Euteleostomi</taxon>
        <taxon>Actinopterygii</taxon>
        <taxon>Neopterygii</taxon>
        <taxon>Teleostei</taxon>
        <taxon>Ostariophysi</taxon>
        <taxon>Cypriniformes</taxon>
        <taxon>Nemacheilidae</taxon>
        <taxon>Triplophysa</taxon>
    </lineage>
</organism>
<dbReference type="PANTHER" id="PTHR10570">
    <property type="entry name" value="T-CELL SURFACE GLYCOPROTEIN CD3 GAMMA CHAIN / DELTA CHAIN"/>
    <property type="match status" value="1"/>
</dbReference>
<evidence type="ECO:0000313" key="4">
    <source>
        <dbReference type="EMBL" id="KAA0701619.1"/>
    </source>
</evidence>
<dbReference type="GO" id="GO:0042105">
    <property type="term" value="C:alpha-beta T cell receptor complex"/>
    <property type="evidence" value="ECO:0007669"/>
    <property type="project" value="TreeGrafter"/>
</dbReference>
<dbReference type="AlphaFoldDB" id="A0A5A9MX25"/>
<comment type="caution">
    <text evidence="4">The sequence shown here is derived from an EMBL/GenBank/DDBJ whole genome shotgun (WGS) entry which is preliminary data.</text>
</comment>
<evidence type="ECO:0000256" key="1">
    <source>
        <dbReference type="SAM" id="MobiDB-lite"/>
    </source>
</evidence>
<feature type="signal peptide" evidence="3">
    <location>
        <begin position="1"/>
        <end position="18"/>
    </location>
</feature>
<sequence>MDRRALMCLLCLLTTVSTEELSIKNPVEGEDSIELECSGGTFEKNLNKTLKLSSDKSGDYPCTKDGNDDERVTITVRFRESENLIRLDFMSTVAIVMGNIAATILIGWATYSICAQPKPKNNYQRNKASDRQNLINNSGGDTYQPLSTRSDDYSTLQPTRKNKSRAVSP</sequence>
<dbReference type="PANTHER" id="PTHR10570:SF8">
    <property type="entry name" value="T-CELL SURFACE GLYCOPROTEIN CD3 GAMMA CHAIN"/>
    <property type="match status" value="1"/>
</dbReference>
<feature type="compositionally biased region" description="Basic residues" evidence="1">
    <location>
        <begin position="160"/>
        <end position="169"/>
    </location>
</feature>
<keyword evidence="5" id="KW-1185">Reference proteome</keyword>
<gene>
    <name evidence="4" type="ORF">E1301_Tti024182</name>
</gene>
<feature type="compositionally biased region" description="Polar residues" evidence="1">
    <location>
        <begin position="132"/>
        <end position="159"/>
    </location>
</feature>
<dbReference type="Proteomes" id="UP000324632">
    <property type="component" value="Chromosome 25"/>
</dbReference>
<dbReference type="GO" id="GO:0004888">
    <property type="term" value="F:transmembrane signaling receptor activity"/>
    <property type="evidence" value="ECO:0007669"/>
    <property type="project" value="TreeGrafter"/>
</dbReference>